<dbReference type="GO" id="GO:0005886">
    <property type="term" value="C:plasma membrane"/>
    <property type="evidence" value="ECO:0007669"/>
    <property type="project" value="InterPro"/>
</dbReference>
<name>A0A4W2IS11_BOBOX</name>
<keyword evidence="3" id="KW-0472">Membrane</keyword>
<dbReference type="InterPro" id="IPR036013">
    <property type="entry name" value="Band_7/SPFH_dom_sf"/>
</dbReference>
<dbReference type="Ensembl" id="ENSBIXT00005043384.1">
    <property type="protein sequence ID" value="ENSBIXP00005045283.1"/>
    <property type="gene ID" value="ENSBIXG00005005129.1"/>
</dbReference>
<dbReference type="Gene3D" id="6.10.250.2090">
    <property type="match status" value="1"/>
</dbReference>
<dbReference type="InterPro" id="IPR001972">
    <property type="entry name" value="Stomatin_HflK_fam"/>
</dbReference>
<proteinExistence type="inferred from homology"/>
<feature type="domain" description="Band 7" evidence="5">
    <location>
        <begin position="292"/>
        <end position="451"/>
    </location>
</feature>
<dbReference type="SMART" id="SM00244">
    <property type="entry name" value="PHB"/>
    <property type="match status" value="1"/>
</dbReference>
<evidence type="ECO:0000313" key="7">
    <source>
        <dbReference type="Proteomes" id="UP000429181"/>
    </source>
</evidence>
<evidence type="ECO:0000256" key="4">
    <source>
        <dbReference type="SAM" id="MobiDB-lite"/>
    </source>
</evidence>
<dbReference type="PANTHER" id="PTHR10264:SF115">
    <property type="entry name" value="STOMATIN"/>
    <property type="match status" value="1"/>
</dbReference>
<dbReference type="InterPro" id="IPR043202">
    <property type="entry name" value="Band-7_stomatin-like"/>
</dbReference>
<evidence type="ECO:0000256" key="3">
    <source>
        <dbReference type="ARBA" id="ARBA00023136"/>
    </source>
</evidence>
<protein>
    <submittedName>
        <fullName evidence="6">Stomatin</fullName>
    </submittedName>
</protein>
<accession>A0A4W2IS11</accession>
<dbReference type="PRINTS" id="PR00721">
    <property type="entry name" value="STOMATIN"/>
</dbReference>
<dbReference type="SUPFAM" id="SSF117892">
    <property type="entry name" value="Band 7/SPFH domain"/>
    <property type="match status" value="1"/>
</dbReference>
<evidence type="ECO:0000256" key="1">
    <source>
        <dbReference type="ARBA" id="ARBA00004370"/>
    </source>
</evidence>
<evidence type="ECO:0000256" key="2">
    <source>
        <dbReference type="ARBA" id="ARBA00008164"/>
    </source>
</evidence>
<sequence length="524" mass="56106">VPRTLHCARPWPRVTICFVYLPVTCNNSRRAGPVSPLACSVPSKEYPARLRQGEDFISIKGTSFEFTPLGSRLVAPLSSPHTTGAPCLGLALVPSLWAHACPSASSLHLDPTRPRKAPSSSNSFAQKGAVSESFSIACPQAILSAPSGIFSAPSRISSAGAPTPVASALQFRRRPSFRCCPGPDPGLRGASPLRPRPSALGQLGGREKRPRGRGGRWLGGACPPRPWAAIGWTAERGRDCCLCLGAPGSSPGVLRSSTSGSGDFYARVATLVQAACLTSGQQWTPKLGGFLTPSRIIKEYERAIIFRLGRILQGGAKGPGLFFILPCTDSFIKVDMRTISFDIPPQEILTKDSVTISVDGVVYYRVQNATLAVANITNADSATRLLAQTTLRNVLGTKNLSQILSDREEIAHNMQCTLDDATDDWGIKVERVEIKDVKLPVQLQRAMAAEAEASREARAKVIAAEGEMNASRALKEASMVITESPAALQLRYLQTLTTIAAEKNSTIIFPLPIDMLQAIMGPKQ</sequence>
<dbReference type="AlphaFoldDB" id="A0A4W2IS11"/>
<dbReference type="FunFam" id="3.30.479.30:FF:000002">
    <property type="entry name" value="band 7 protein AGAP004871"/>
    <property type="match status" value="1"/>
</dbReference>
<reference evidence="6 7" key="1">
    <citation type="submission" date="2018-11" db="EMBL/GenBank/DDBJ databases">
        <title>Haplotype-resolved cattle genomes.</title>
        <authorList>
            <person name="Low W.Y."/>
            <person name="Tearle R."/>
            <person name="Bickhart D.M."/>
            <person name="Rosen B.D."/>
            <person name="Koren S."/>
            <person name="Rhie A."/>
            <person name="Hiendleder S."/>
            <person name="Phillippy A.M."/>
            <person name="Smith T.P.L."/>
            <person name="Williams J.L."/>
        </authorList>
    </citation>
    <scope>NUCLEOTIDE SEQUENCE [LARGE SCALE GENOMIC DNA]</scope>
</reference>
<dbReference type="InterPro" id="IPR001107">
    <property type="entry name" value="Band_7"/>
</dbReference>
<dbReference type="Pfam" id="PF01145">
    <property type="entry name" value="Band_7"/>
    <property type="match status" value="1"/>
</dbReference>
<gene>
    <name evidence="6" type="primary">STOM</name>
</gene>
<organism evidence="6 7">
    <name type="scientific">Bos indicus x Bos taurus</name>
    <name type="common">Hybrid cattle</name>
    <dbReference type="NCBI Taxonomy" id="30522"/>
    <lineage>
        <taxon>Eukaryota</taxon>
        <taxon>Metazoa</taxon>
        <taxon>Chordata</taxon>
        <taxon>Craniata</taxon>
        <taxon>Vertebrata</taxon>
        <taxon>Euteleostomi</taxon>
        <taxon>Mammalia</taxon>
        <taxon>Eutheria</taxon>
        <taxon>Laurasiatheria</taxon>
        <taxon>Artiodactyla</taxon>
        <taxon>Ruminantia</taxon>
        <taxon>Pecora</taxon>
        <taxon>Bovidae</taxon>
        <taxon>Bovinae</taxon>
        <taxon>Bos</taxon>
    </lineage>
</organism>
<comment type="similarity">
    <text evidence="2">Belongs to the band 7/mec-2 family.</text>
</comment>
<comment type="subcellular location">
    <subcellularLocation>
        <location evidence="1">Membrane</location>
    </subcellularLocation>
</comment>
<dbReference type="GeneTree" id="ENSGT01030000234614"/>
<evidence type="ECO:0000313" key="6">
    <source>
        <dbReference type="Ensembl" id="ENSBIXP00005045283.1"/>
    </source>
</evidence>
<feature type="region of interest" description="Disordered" evidence="4">
    <location>
        <begin position="186"/>
        <end position="217"/>
    </location>
</feature>
<evidence type="ECO:0000259" key="5">
    <source>
        <dbReference type="SMART" id="SM00244"/>
    </source>
</evidence>
<dbReference type="PANTHER" id="PTHR10264">
    <property type="entry name" value="BAND 7 PROTEIN-RELATED"/>
    <property type="match status" value="1"/>
</dbReference>
<reference evidence="6" key="2">
    <citation type="submission" date="2025-08" db="UniProtKB">
        <authorList>
            <consortium name="Ensembl"/>
        </authorList>
    </citation>
    <scope>IDENTIFICATION</scope>
</reference>
<dbReference type="PROSITE" id="PS01270">
    <property type="entry name" value="BAND_7"/>
    <property type="match status" value="1"/>
</dbReference>
<dbReference type="InterPro" id="IPR018080">
    <property type="entry name" value="Band_7/stomatin-like_CS"/>
</dbReference>
<dbReference type="Proteomes" id="UP000429181">
    <property type="component" value="Chromosome 8"/>
</dbReference>
<dbReference type="CDD" id="cd03403">
    <property type="entry name" value="SPFH_stomatin"/>
    <property type="match status" value="1"/>
</dbReference>
<dbReference type="Gene3D" id="3.30.479.30">
    <property type="entry name" value="Band 7 domain"/>
    <property type="match status" value="1"/>
</dbReference>